<evidence type="ECO:0008006" key="5">
    <source>
        <dbReference type="Google" id="ProtNLM"/>
    </source>
</evidence>
<evidence type="ECO:0000313" key="3">
    <source>
        <dbReference type="Proteomes" id="UP000282087"/>
    </source>
</evidence>
<dbReference type="Proteomes" id="UP000286097">
    <property type="component" value="Unassembled WGS sequence"/>
</dbReference>
<gene>
    <name evidence="2" type="ORF">DD237_002994</name>
    <name evidence="1" type="ORF">DD238_003587</name>
</gene>
<reference evidence="3 4" key="1">
    <citation type="submission" date="2018-06" db="EMBL/GenBank/DDBJ databases">
        <title>Comparative genomics of downy mildews reveals potential adaptations to biotrophy.</title>
        <authorList>
            <person name="Fletcher K."/>
            <person name="Klosterman S.J."/>
            <person name="Derevnina L."/>
            <person name="Martin F."/>
            <person name="Koike S."/>
            <person name="Reyes Chin-Wo S."/>
            <person name="Mou B."/>
            <person name="Michelmore R."/>
        </authorList>
    </citation>
    <scope>NUCLEOTIDE SEQUENCE [LARGE SCALE GENOMIC DNA]</scope>
    <source>
        <strain evidence="2 4">R13</strain>
        <strain evidence="1 3">R14</strain>
    </source>
</reference>
<name>A0A3M6V6Q1_9STRA</name>
<organism evidence="1 3">
    <name type="scientific">Peronospora effusa</name>
    <dbReference type="NCBI Taxonomy" id="542832"/>
    <lineage>
        <taxon>Eukaryota</taxon>
        <taxon>Sar</taxon>
        <taxon>Stramenopiles</taxon>
        <taxon>Oomycota</taxon>
        <taxon>Peronosporomycetes</taxon>
        <taxon>Peronosporales</taxon>
        <taxon>Peronosporaceae</taxon>
        <taxon>Peronospora</taxon>
    </lineage>
</organism>
<dbReference type="EMBL" id="QKXF01000124">
    <property type="protein sequence ID" value="RQM16228.1"/>
    <property type="molecule type" value="Genomic_DNA"/>
</dbReference>
<evidence type="ECO:0000313" key="1">
    <source>
        <dbReference type="EMBL" id="RMX62175.1"/>
    </source>
</evidence>
<sequence length="204" mass="23215">MHSRCTKFWEDGQVLVAAVSVSENVTRMEQLQCKIVKELRTISRFLQRNQSQRFGDAAQIKLVDCVGHYVKLSKQGGTMMPIGEATFQTLKDGLAMPFNVFGTKQKKRLLKWYNELIVIVGGDPDATIAGEAATEPSRKWIVMDIDEDGYLSLVQVETGESNESFWIKKNSTEYKRIKMALENNEVTVFTRANEIEEIQIDDDK</sequence>
<dbReference type="Proteomes" id="UP000282087">
    <property type="component" value="Unassembled WGS sequence"/>
</dbReference>
<comment type="caution">
    <text evidence="1">The sequence shown here is derived from an EMBL/GenBank/DDBJ whole genome shotgun (WGS) entry which is preliminary data.</text>
</comment>
<dbReference type="AlphaFoldDB" id="A0A3M6V6Q1"/>
<dbReference type="VEuPathDB" id="FungiDB:DD237_002994"/>
<accession>A0A3M6V6Q1</accession>
<proteinExistence type="predicted"/>
<dbReference type="EMBL" id="QLLG01000804">
    <property type="protein sequence ID" value="RMX62175.1"/>
    <property type="molecule type" value="Genomic_DNA"/>
</dbReference>
<keyword evidence="3" id="KW-1185">Reference proteome</keyword>
<evidence type="ECO:0000313" key="4">
    <source>
        <dbReference type="Proteomes" id="UP000286097"/>
    </source>
</evidence>
<evidence type="ECO:0000313" key="2">
    <source>
        <dbReference type="EMBL" id="RQM16228.1"/>
    </source>
</evidence>
<protein>
    <recommendedName>
        <fullName evidence="5">Translation elongation factor IF5A C-terminal domain-containing protein</fullName>
    </recommendedName>
</protein>